<dbReference type="Proteomes" id="UP000509636">
    <property type="component" value="Chromosome"/>
</dbReference>
<feature type="DNA-binding region" description="H-T-H motif" evidence="2">
    <location>
        <begin position="34"/>
        <end position="53"/>
    </location>
</feature>
<dbReference type="InterPro" id="IPR009057">
    <property type="entry name" value="Homeodomain-like_sf"/>
</dbReference>
<reference evidence="4 5" key="1">
    <citation type="submission" date="2019-09" db="EMBL/GenBank/DDBJ databases">
        <title>FDA dAtabase for Regulatory Grade micrObial Sequences (FDA-ARGOS): Supporting development and validation of Infectious Disease Dx tests.</title>
        <authorList>
            <person name="Sciortino C."/>
            <person name="Tallon L."/>
            <person name="Sadzewicz L."/>
            <person name="Vavikolanu K."/>
            <person name="Mehta A."/>
            <person name="Aluvathingal J."/>
            <person name="Nadendla S."/>
            <person name="Nandy P."/>
            <person name="Geyer C."/>
            <person name="Yan Y."/>
            <person name="Sichtig H."/>
        </authorList>
    </citation>
    <scope>NUCLEOTIDE SEQUENCE [LARGE SCALE GENOMIC DNA]</scope>
    <source>
        <strain evidence="4 5">FDAARGOS_661</strain>
    </source>
</reference>
<dbReference type="InterPro" id="IPR050624">
    <property type="entry name" value="HTH-type_Tx_Regulator"/>
</dbReference>
<dbReference type="PANTHER" id="PTHR43479:SF7">
    <property type="entry name" value="TETR-FAMILY TRANSCRIPTIONAL REGULATOR"/>
    <property type="match status" value="1"/>
</dbReference>
<organism evidence="4 5">
    <name type="scientific">Staphylococcus hominis</name>
    <dbReference type="NCBI Taxonomy" id="1290"/>
    <lineage>
        <taxon>Bacteria</taxon>
        <taxon>Bacillati</taxon>
        <taxon>Bacillota</taxon>
        <taxon>Bacilli</taxon>
        <taxon>Bacillales</taxon>
        <taxon>Staphylococcaceae</taxon>
        <taxon>Staphylococcus</taxon>
    </lineage>
</organism>
<feature type="domain" description="HTH tetR-type" evidence="3">
    <location>
        <begin position="11"/>
        <end position="71"/>
    </location>
</feature>
<keyword evidence="1 2" id="KW-0238">DNA-binding</keyword>
<dbReference type="GO" id="GO:0003677">
    <property type="term" value="F:DNA binding"/>
    <property type="evidence" value="ECO:0007669"/>
    <property type="project" value="UniProtKB-UniRule"/>
</dbReference>
<dbReference type="PROSITE" id="PS50977">
    <property type="entry name" value="HTH_TETR_2"/>
    <property type="match status" value="1"/>
</dbReference>
<accession>A0A6N0I280</accession>
<protein>
    <submittedName>
        <fullName evidence="4">TetR/AcrR family transcriptional regulator</fullName>
    </submittedName>
</protein>
<dbReference type="Gene3D" id="1.10.357.10">
    <property type="entry name" value="Tetracycline Repressor, domain 2"/>
    <property type="match status" value="1"/>
</dbReference>
<dbReference type="InterPro" id="IPR001647">
    <property type="entry name" value="HTH_TetR"/>
</dbReference>
<name>A0A6N0I280_STAHO</name>
<evidence type="ECO:0000256" key="2">
    <source>
        <dbReference type="PROSITE-ProRule" id="PRU00335"/>
    </source>
</evidence>
<dbReference type="SUPFAM" id="SSF46689">
    <property type="entry name" value="Homeodomain-like"/>
    <property type="match status" value="1"/>
</dbReference>
<dbReference type="AlphaFoldDB" id="A0A6N0I280"/>
<evidence type="ECO:0000313" key="4">
    <source>
        <dbReference type="EMBL" id="QKQ28698.1"/>
    </source>
</evidence>
<evidence type="ECO:0000256" key="1">
    <source>
        <dbReference type="ARBA" id="ARBA00023125"/>
    </source>
</evidence>
<evidence type="ECO:0000313" key="5">
    <source>
        <dbReference type="Proteomes" id="UP000509636"/>
    </source>
</evidence>
<dbReference type="Pfam" id="PF00440">
    <property type="entry name" value="TetR_N"/>
    <property type="match status" value="1"/>
</dbReference>
<evidence type="ECO:0000259" key="3">
    <source>
        <dbReference type="PROSITE" id="PS50977"/>
    </source>
</evidence>
<proteinExistence type="predicted"/>
<dbReference type="PANTHER" id="PTHR43479">
    <property type="entry name" value="ACREF/ENVCD OPERON REPRESSOR-RELATED"/>
    <property type="match status" value="1"/>
</dbReference>
<gene>
    <name evidence="4" type="ORF">FOB69_03580</name>
</gene>
<sequence>MPSNKIDPRVIRTKQLLVEAFLNVSQEKEMTQITVKNITDRATVNRATFYAHFNDKYEILDYSLSMTILKDIKEALSISETLNGQIISKLFVSIAYYLENVQNACKLNRETFCNHAHKCINNELEAIFTLMLQHKYPEHDSSIIENSASFLAAGLCGLARHWLDTSELSAEQFIDQNLPFLLHHITNL</sequence>
<dbReference type="RefSeq" id="WP_002488190.1">
    <property type="nucleotide sequence ID" value="NZ_CP090011.1"/>
</dbReference>
<dbReference type="EMBL" id="CP054550">
    <property type="protein sequence ID" value="QKQ28698.1"/>
    <property type="molecule type" value="Genomic_DNA"/>
</dbReference>